<proteinExistence type="predicted"/>
<keyword evidence="1" id="KW-1133">Transmembrane helix</keyword>
<sequence>MIIMIMIMCNWDSIHSHKNRNWFSGTYKVLSECISLVVGTCLLLTTYYYILELLILPVLREEQAKKRFSSSLWLLTAFLTTIPILGSFALREMQMLALNPPFCTLGFRTGRQCTMQWHQVHAREQKWIIVFTRDNTWFVNGKWCMCMSSVIDFPTQTFAIPVEDTLMQLVVILSKRTYVKNQRNVSIVY</sequence>
<keyword evidence="1" id="KW-0472">Membrane</keyword>
<dbReference type="Proteomes" id="UP000826195">
    <property type="component" value="Unassembled WGS sequence"/>
</dbReference>
<feature type="transmembrane region" description="Helical" evidence="1">
    <location>
        <begin position="70"/>
        <end position="90"/>
    </location>
</feature>
<name>A0AAV7IFL4_COTGL</name>
<evidence type="ECO:0000313" key="3">
    <source>
        <dbReference type="Proteomes" id="UP000826195"/>
    </source>
</evidence>
<dbReference type="EMBL" id="JAHXZJ010001864">
    <property type="protein sequence ID" value="KAH0550112.1"/>
    <property type="molecule type" value="Genomic_DNA"/>
</dbReference>
<organism evidence="2 3">
    <name type="scientific">Cotesia glomerata</name>
    <name type="common">Lepidopteran parasitic wasp</name>
    <name type="synonym">Apanteles glomeratus</name>
    <dbReference type="NCBI Taxonomy" id="32391"/>
    <lineage>
        <taxon>Eukaryota</taxon>
        <taxon>Metazoa</taxon>
        <taxon>Ecdysozoa</taxon>
        <taxon>Arthropoda</taxon>
        <taxon>Hexapoda</taxon>
        <taxon>Insecta</taxon>
        <taxon>Pterygota</taxon>
        <taxon>Neoptera</taxon>
        <taxon>Endopterygota</taxon>
        <taxon>Hymenoptera</taxon>
        <taxon>Apocrita</taxon>
        <taxon>Ichneumonoidea</taxon>
        <taxon>Braconidae</taxon>
        <taxon>Microgastrinae</taxon>
        <taxon>Cotesia</taxon>
    </lineage>
</organism>
<keyword evidence="1" id="KW-0812">Transmembrane</keyword>
<protein>
    <submittedName>
        <fullName evidence="2">Uncharacterized protein</fullName>
    </submittedName>
</protein>
<comment type="caution">
    <text evidence="2">The sequence shown here is derived from an EMBL/GenBank/DDBJ whole genome shotgun (WGS) entry which is preliminary data.</text>
</comment>
<evidence type="ECO:0000313" key="2">
    <source>
        <dbReference type="EMBL" id="KAH0550112.1"/>
    </source>
</evidence>
<reference evidence="2 3" key="1">
    <citation type="journal article" date="2021" name="J. Hered.">
        <title>A chromosome-level genome assembly of the parasitoid wasp, Cotesia glomerata (Hymenoptera: Braconidae).</title>
        <authorList>
            <person name="Pinto B.J."/>
            <person name="Weis J.J."/>
            <person name="Gamble T."/>
            <person name="Ode P.J."/>
            <person name="Paul R."/>
            <person name="Zaspel J.M."/>
        </authorList>
    </citation>
    <scope>NUCLEOTIDE SEQUENCE [LARGE SCALE GENOMIC DNA]</scope>
    <source>
        <strain evidence="2">CgM1</strain>
    </source>
</reference>
<evidence type="ECO:0000256" key="1">
    <source>
        <dbReference type="SAM" id="Phobius"/>
    </source>
</evidence>
<gene>
    <name evidence="2" type="ORF">KQX54_017461</name>
</gene>
<dbReference type="AlphaFoldDB" id="A0AAV7IFL4"/>
<keyword evidence="3" id="KW-1185">Reference proteome</keyword>
<feature type="transmembrane region" description="Helical" evidence="1">
    <location>
        <begin position="29"/>
        <end position="50"/>
    </location>
</feature>
<accession>A0AAV7IFL4</accession>